<feature type="compositionally biased region" description="Basic and acidic residues" evidence="1">
    <location>
        <begin position="252"/>
        <end position="264"/>
    </location>
</feature>
<sequence>MTFGPVRFRDRVLHFDAKAVDHQSEKAVRCACVQLLCRLWQVDDLPFVIPSHLMSSIGPTFSDSSLLTPVSQIDLNSRLVQWPPLPPSEAAFQPLFGDHPWTARCSACGLEWATRDELQVPLLVEGRRFYVMMDQSPHVPPNRPRLLATDPVPFSRTRAALLGGGGYPGLSDQPDPVCPALRCGQCGAEVGLQVDKEIPMGQDDDEEDEDSPLPRWYLLAEALTFVLEDPGGVASRRRILLGDITDRACIDDRGDADQADHPAARSESLLDEEGWTEADWGQGSQSGDEGIPLGGWRYPHKPHYGSGLTVNLAAEEDPAGSPQASPAGSPQSHTAPEGQAAQRTTAS</sequence>
<reference evidence="2" key="1">
    <citation type="journal article" date="2022" name="bioRxiv">
        <title>Genomics of Preaxostyla Flagellates Illuminates Evolutionary Transitions and the Path Towards Mitochondrial Loss.</title>
        <authorList>
            <person name="Novak L.V.F."/>
            <person name="Treitli S.C."/>
            <person name="Pyrih J."/>
            <person name="Halakuc P."/>
            <person name="Pipaliya S.V."/>
            <person name="Vacek V."/>
            <person name="Brzon O."/>
            <person name="Soukal P."/>
            <person name="Eme L."/>
            <person name="Dacks J.B."/>
            <person name="Karnkowska A."/>
            <person name="Elias M."/>
            <person name="Hampl V."/>
        </authorList>
    </citation>
    <scope>NUCLEOTIDE SEQUENCE</scope>
    <source>
        <strain evidence="2">RCP-MX</strain>
    </source>
</reference>
<dbReference type="EMBL" id="JAPMOS010000074">
    <property type="protein sequence ID" value="KAJ4456321.1"/>
    <property type="molecule type" value="Genomic_DNA"/>
</dbReference>
<proteinExistence type="predicted"/>
<feature type="compositionally biased region" description="Low complexity" evidence="1">
    <location>
        <begin position="319"/>
        <end position="332"/>
    </location>
</feature>
<feature type="region of interest" description="Disordered" evidence="1">
    <location>
        <begin position="252"/>
        <end position="347"/>
    </location>
</feature>
<evidence type="ECO:0000313" key="2">
    <source>
        <dbReference type="EMBL" id="KAJ4456321.1"/>
    </source>
</evidence>
<evidence type="ECO:0000313" key="3">
    <source>
        <dbReference type="Proteomes" id="UP001141327"/>
    </source>
</evidence>
<keyword evidence="3" id="KW-1185">Reference proteome</keyword>
<comment type="caution">
    <text evidence="2">The sequence shown here is derived from an EMBL/GenBank/DDBJ whole genome shotgun (WGS) entry which is preliminary data.</text>
</comment>
<name>A0ABQ8UCZ6_9EUKA</name>
<protein>
    <recommendedName>
        <fullName evidence="4">CULT domain-containing protein</fullName>
    </recommendedName>
</protein>
<organism evidence="2 3">
    <name type="scientific">Paratrimastix pyriformis</name>
    <dbReference type="NCBI Taxonomy" id="342808"/>
    <lineage>
        <taxon>Eukaryota</taxon>
        <taxon>Metamonada</taxon>
        <taxon>Preaxostyla</taxon>
        <taxon>Paratrimastigidae</taxon>
        <taxon>Paratrimastix</taxon>
    </lineage>
</organism>
<accession>A0ABQ8UCZ6</accession>
<gene>
    <name evidence="2" type="ORF">PAPYR_8507</name>
</gene>
<evidence type="ECO:0000256" key="1">
    <source>
        <dbReference type="SAM" id="MobiDB-lite"/>
    </source>
</evidence>
<evidence type="ECO:0008006" key="4">
    <source>
        <dbReference type="Google" id="ProtNLM"/>
    </source>
</evidence>
<dbReference type="Proteomes" id="UP001141327">
    <property type="component" value="Unassembled WGS sequence"/>
</dbReference>